<dbReference type="Proteomes" id="UP000298596">
    <property type="component" value="Plasmid p1"/>
</dbReference>
<feature type="region of interest" description="Disordered" evidence="1">
    <location>
        <begin position="1"/>
        <end position="56"/>
    </location>
</feature>
<geneLocation type="plasmid" evidence="3">
    <name>p1</name>
</geneLocation>
<keyword evidence="3" id="KW-0614">Plasmid</keyword>
<evidence type="ECO:0000256" key="1">
    <source>
        <dbReference type="SAM" id="MobiDB-lite"/>
    </source>
</evidence>
<evidence type="ECO:0000313" key="4">
    <source>
        <dbReference type="Proteomes" id="UP000298596"/>
    </source>
</evidence>
<proteinExistence type="predicted"/>
<sequence>MPMTLRRGASMAGTDMDLGESQSMPTAAPREASCRPMPAPNAGSTAADSPDGGTALRNGAERKVVTILFADIVESSSMVSGRDPEEADQTLLTILQILTDAVGRYGGTVAQVLGDGIMAVFGAPLCAGGSCAARLPRRAGHRPLGHRFGRVQDANRHQLRRGGGPDH</sequence>
<dbReference type="EMBL" id="CP032331">
    <property type="protein sequence ID" value="QCO04791.1"/>
    <property type="molecule type" value="Genomic_DNA"/>
</dbReference>
<dbReference type="Pfam" id="PF00211">
    <property type="entry name" value="Guanylate_cyc"/>
    <property type="match status" value="1"/>
</dbReference>
<dbReference type="GO" id="GO:0006171">
    <property type="term" value="P:cAMP biosynthetic process"/>
    <property type="evidence" value="ECO:0007669"/>
    <property type="project" value="TreeGrafter"/>
</dbReference>
<evidence type="ECO:0000313" key="3">
    <source>
        <dbReference type="EMBL" id="QCO04791.1"/>
    </source>
</evidence>
<feature type="domain" description="Guanylate cyclase" evidence="2">
    <location>
        <begin position="66"/>
        <end position="124"/>
    </location>
</feature>
<dbReference type="CDD" id="cd07302">
    <property type="entry name" value="CHD"/>
    <property type="match status" value="1"/>
</dbReference>
<accession>A0A4D8Q6B5</accession>
<dbReference type="GO" id="GO:0004016">
    <property type="term" value="F:adenylate cyclase activity"/>
    <property type="evidence" value="ECO:0007669"/>
    <property type="project" value="UniProtKB-ARBA"/>
</dbReference>
<dbReference type="PANTHER" id="PTHR43081:SF1">
    <property type="entry name" value="ADENYLATE CYCLASE, TERMINAL-DIFFERENTIATION SPECIFIC"/>
    <property type="match status" value="1"/>
</dbReference>
<dbReference type="Gene3D" id="3.30.70.1230">
    <property type="entry name" value="Nucleotide cyclase"/>
    <property type="match status" value="1"/>
</dbReference>
<dbReference type="SUPFAM" id="SSF55073">
    <property type="entry name" value="Nucleotide cyclase"/>
    <property type="match status" value="1"/>
</dbReference>
<dbReference type="InterPro" id="IPR050697">
    <property type="entry name" value="Adenylyl/Guanylyl_Cyclase_3/4"/>
</dbReference>
<name>A0A4D8Q6B5_AZOBR</name>
<dbReference type="AlphaFoldDB" id="A0A4D8Q6B5"/>
<organism evidence="3 4">
    <name type="scientific">Azospirillum brasilense</name>
    <dbReference type="NCBI Taxonomy" id="192"/>
    <lineage>
        <taxon>Bacteria</taxon>
        <taxon>Pseudomonadati</taxon>
        <taxon>Pseudomonadota</taxon>
        <taxon>Alphaproteobacteria</taxon>
        <taxon>Rhodospirillales</taxon>
        <taxon>Azospirillaceae</taxon>
        <taxon>Azospirillum</taxon>
    </lineage>
</organism>
<gene>
    <name evidence="3" type="ORF">D3867_23280</name>
</gene>
<reference evidence="3 4" key="1">
    <citation type="submission" date="2018-09" db="EMBL/GenBank/DDBJ databases">
        <title>Whole genome based analysis of evolution and adaptive divergence in Indian and Brazilian strains of Azospirillum brasilense.</title>
        <authorList>
            <person name="Singh C."/>
            <person name="Tripathi A.K."/>
        </authorList>
    </citation>
    <scope>NUCLEOTIDE SEQUENCE [LARGE SCALE GENOMIC DNA]</scope>
    <source>
        <strain evidence="3 4">MTCC4036</strain>
        <plasmid evidence="3 4">p1</plasmid>
    </source>
</reference>
<protein>
    <submittedName>
        <fullName evidence="3">Adenylate/guanylate cyclase domain-containing protein</fullName>
    </submittedName>
</protein>
<dbReference type="InterPro" id="IPR029787">
    <property type="entry name" value="Nucleotide_cyclase"/>
</dbReference>
<evidence type="ECO:0000259" key="2">
    <source>
        <dbReference type="PROSITE" id="PS50125"/>
    </source>
</evidence>
<dbReference type="GO" id="GO:0035556">
    <property type="term" value="P:intracellular signal transduction"/>
    <property type="evidence" value="ECO:0007669"/>
    <property type="project" value="InterPro"/>
</dbReference>
<dbReference type="InterPro" id="IPR001054">
    <property type="entry name" value="A/G_cyclase"/>
</dbReference>
<dbReference type="PANTHER" id="PTHR43081">
    <property type="entry name" value="ADENYLATE CYCLASE, TERMINAL-DIFFERENTIATION SPECIFIC-RELATED"/>
    <property type="match status" value="1"/>
</dbReference>
<dbReference type="PROSITE" id="PS50125">
    <property type="entry name" value="GUANYLATE_CYCLASE_2"/>
    <property type="match status" value="1"/>
</dbReference>